<dbReference type="CDD" id="cd24032">
    <property type="entry name" value="ASKHA_NBD_TsaB"/>
    <property type="match status" value="1"/>
</dbReference>
<dbReference type="GO" id="GO:0005829">
    <property type="term" value="C:cytosol"/>
    <property type="evidence" value="ECO:0007669"/>
    <property type="project" value="TreeGrafter"/>
</dbReference>
<dbReference type="NCBIfam" id="TIGR03725">
    <property type="entry name" value="T6A_YeaZ"/>
    <property type="match status" value="1"/>
</dbReference>
<accession>A0A0K8MFT7</accession>
<proteinExistence type="predicted"/>
<sequence>MKILLIDTSNQPLFVGLADGDEIVESFATDKVKNHSIDLLPAIKNALASQGWTLQDLDRIAIAKGPGSFTGLRIGVTVGKVLADTLQKPLVAISSLHSLAKQVQTAKDQKLVVAENAELNQHPCQLNQNTVILALFDARNNNVFAGAYLADTTVLADGHYPLEEVLDLVNQVAEPVVVVGDGAHFTDQINEALANQAVTILDHNQSLPNGRGLLDLAKEAEVVSNIADLTPSYLRKTQAELNWEQNHQEGQDKPYVFEV</sequence>
<dbReference type="PANTHER" id="PTHR11735">
    <property type="entry name" value="TRNA N6-ADENOSINE THREONYLCARBAMOYLTRANSFERASE"/>
    <property type="match status" value="1"/>
</dbReference>
<gene>
    <name evidence="2" type="ORF">FFIC_091800</name>
</gene>
<feature type="domain" description="Gcp-like" evidence="1">
    <location>
        <begin position="33"/>
        <end position="125"/>
    </location>
</feature>
<evidence type="ECO:0000259" key="1">
    <source>
        <dbReference type="Pfam" id="PF00814"/>
    </source>
</evidence>
<dbReference type="AlphaFoldDB" id="A0A0K8MFT7"/>
<name>A0A0K8MFT7_9LACO</name>
<dbReference type="InterPro" id="IPR000905">
    <property type="entry name" value="Gcp-like_dom"/>
</dbReference>
<dbReference type="EMBL" id="DF967986">
    <property type="protein sequence ID" value="GAO99352.1"/>
    <property type="molecule type" value="Genomic_DNA"/>
</dbReference>
<dbReference type="STRING" id="157463.GCA_001047075_00278"/>
<keyword evidence="3" id="KW-1185">Reference proteome</keyword>
<evidence type="ECO:0000313" key="3">
    <source>
        <dbReference type="Proteomes" id="UP000253891"/>
    </source>
</evidence>
<dbReference type="GO" id="GO:0002949">
    <property type="term" value="P:tRNA threonylcarbamoyladenosine modification"/>
    <property type="evidence" value="ECO:0007669"/>
    <property type="project" value="InterPro"/>
</dbReference>
<organism evidence="2 3">
    <name type="scientific">Fructobacillus ficulneus</name>
    <dbReference type="NCBI Taxonomy" id="157463"/>
    <lineage>
        <taxon>Bacteria</taxon>
        <taxon>Bacillati</taxon>
        <taxon>Bacillota</taxon>
        <taxon>Bacilli</taxon>
        <taxon>Lactobacillales</taxon>
        <taxon>Lactobacillaceae</taxon>
        <taxon>Fructobacillus</taxon>
    </lineage>
</organism>
<dbReference type="PANTHER" id="PTHR11735:SF11">
    <property type="entry name" value="TRNA THREONYLCARBAMOYLADENOSINE BIOSYNTHESIS PROTEIN TSAB"/>
    <property type="match status" value="1"/>
</dbReference>
<protein>
    <submittedName>
        <fullName evidence="2">Glycoprotein endopeptidase</fullName>
    </submittedName>
</protein>
<dbReference type="OrthoDB" id="9784166at2"/>
<dbReference type="InterPro" id="IPR043129">
    <property type="entry name" value="ATPase_NBD"/>
</dbReference>
<dbReference type="Proteomes" id="UP000253891">
    <property type="component" value="Unassembled WGS sequence"/>
</dbReference>
<dbReference type="SUPFAM" id="SSF53067">
    <property type="entry name" value="Actin-like ATPase domain"/>
    <property type="match status" value="2"/>
</dbReference>
<dbReference type="InterPro" id="IPR022496">
    <property type="entry name" value="T6A_TsaB"/>
</dbReference>
<evidence type="ECO:0000313" key="2">
    <source>
        <dbReference type="EMBL" id="GAO99352.1"/>
    </source>
</evidence>
<reference evidence="2 3" key="1">
    <citation type="journal article" date="2015" name="BMC Genomics">
        <title>Comparative genomics of Fructobacillus spp. and Leuconostoc spp. reveals niche-specific evolution of Fructobacillus spp.</title>
        <authorList>
            <person name="Endo A."/>
            <person name="Tanizawa Y."/>
            <person name="Tanaka N."/>
            <person name="Maeno S."/>
            <person name="Kumar H."/>
            <person name="Shiwa Y."/>
            <person name="Okada S."/>
            <person name="Yoshikawa H."/>
            <person name="Dicks L."/>
            <person name="Nakagawa J."/>
            <person name="Arita M."/>
        </authorList>
    </citation>
    <scope>NUCLEOTIDE SEQUENCE [LARGE SCALE GENOMIC DNA]</scope>
    <source>
        <strain evidence="2 3">JCM 12225</strain>
    </source>
</reference>
<dbReference type="Pfam" id="PF00814">
    <property type="entry name" value="TsaD"/>
    <property type="match status" value="1"/>
</dbReference>
<dbReference type="Gene3D" id="3.30.420.40">
    <property type="match status" value="2"/>
</dbReference>
<dbReference type="RefSeq" id="WP_061992772.1">
    <property type="nucleotide sequence ID" value="NZ_DF967986.1"/>
</dbReference>